<protein>
    <submittedName>
        <fullName evidence="2">Uncharacterized protein</fullName>
    </submittedName>
</protein>
<reference evidence="2 3" key="1">
    <citation type="submission" date="2016-04" db="EMBL/GenBank/DDBJ databases">
        <authorList>
            <person name="Evans L.H."/>
            <person name="Alamgir A."/>
            <person name="Owens N."/>
            <person name="Weber N.D."/>
            <person name="Virtaneva K."/>
            <person name="Barbian K."/>
            <person name="Babar A."/>
            <person name="Rosenke K."/>
        </authorList>
    </citation>
    <scope>NUCLEOTIDE SEQUENCE [LARGE SCALE GENOMIC DNA]</scope>
    <source>
        <strain evidence="3">S5(T) (JCM 30642 \VKM B-2941)</strain>
    </source>
</reference>
<dbReference type="Proteomes" id="UP000195607">
    <property type="component" value="Chromosome I"/>
</dbReference>
<feature type="compositionally biased region" description="Basic and acidic residues" evidence="1">
    <location>
        <begin position="14"/>
        <end position="40"/>
    </location>
</feature>
<dbReference type="EMBL" id="LT671858">
    <property type="protein sequence ID" value="SIM33004.1"/>
    <property type="molecule type" value="Genomic_DNA"/>
</dbReference>
<dbReference type="AlphaFoldDB" id="A0A1N5SAD3"/>
<proteinExistence type="predicted"/>
<name>A0A1N5SAD3_9ARCH</name>
<feature type="region of interest" description="Disordered" evidence="1">
    <location>
        <begin position="1"/>
        <end position="47"/>
    </location>
</feature>
<organism evidence="2 3">
    <name type="scientific">Cuniculiplasma divulgatum</name>
    <dbReference type="NCBI Taxonomy" id="1673428"/>
    <lineage>
        <taxon>Archaea</taxon>
        <taxon>Methanobacteriati</taxon>
        <taxon>Thermoplasmatota</taxon>
        <taxon>Thermoplasmata</taxon>
        <taxon>Thermoplasmatales</taxon>
        <taxon>Cuniculiplasmataceae</taxon>
        <taxon>Cuniculiplasma</taxon>
    </lineage>
</organism>
<evidence type="ECO:0000313" key="3">
    <source>
        <dbReference type="Proteomes" id="UP000195607"/>
    </source>
</evidence>
<gene>
    <name evidence="2" type="ORF">CSP5_0144</name>
</gene>
<evidence type="ECO:0000313" key="2">
    <source>
        <dbReference type="EMBL" id="SIM33004.1"/>
    </source>
</evidence>
<evidence type="ECO:0000256" key="1">
    <source>
        <dbReference type="SAM" id="MobiDB-lite"/>
    </source>
</evidence>
<sequence>MVESVSNPVPQGMRDLKPDKLPERDSERWSKPSGSDERGTVNEAGTSQALAVGGCQMTGYSERKGAITF</sequence>
<accession>A0A1N5SAD3</accession>